<feature type="compositionally biased region" description="Low complexity" evidence="1">
    <location>
        <begin position="217"/>
        <end position="230"/>
    </location>
</feature>
<sequence length="378" mass="39541">MSSSPSPHRPAPISPSATTDQLRHMSSSLASPTQRPHRRTSQHLRTSDARLGSPSSIPSSPTSIHFSSSAIFERDIEPLLLPPSPPNPNKPLDPHRIPRARATEQLESSVPSVLDSAAAALTSDTEIAVLAPLSPASLFDGRASGFASPLSLRSRSPSPSPRRPDSMLLSSVQPIARSVSGGSQIAPTSSPPSPSHGPTKRLSFMSYSDLLTSTPASTHTLSSLTTSASTIEPPPHIPSVSGLNLVSSVASASPSLRGFSTSPGKRDSVALLDIVGGEWEREGLGKSLEERLESETVGTPPFIIDSDAQRDVMSSARRSRGGTLLTTTGTLRRLLTTTTTGRRRWVGGGDSWASGSGVEGRWDGEAADSGERMEGGAG</sequence>
<dbReference type="EMBL" id="JACGCI010000059">
    <property type="protein sequence ID" value="KAF6750005.1"/>
    <property type="molecule type" value="Genomic_DNA"/>
</dbReference>
<evidence type="ECO:0000313" key="3">
    <source>
        <dbReference type="Proteomes" id="UP000521943"/>
    </source>
</evidence>
<name>A0A8H6M0N5_9AGAR</name>
<organism evidence="2 3">
    <name type="scientific">Ephemerocybe angulata</name>
    <dbReference type="NCBI Taxonomy" id="980116"/>
    <lineage>
        <taxon>Eukaryota</taxon>
        <taxon>Fungi</taxon>
        <taxon>Dikarya</taxon>
        <taxon>Basidiomycota</taxon>
        <taxon>Agaricomycotina</taxon>
        <taxon>Agaricomycetes</taxon>
        <taxon>Agaricomycetidae</taxon>
        <taxon>Agaricales</taxon>
        <taxon>Agaricineae</taxon>
        <taxon>Psathyrellaceae</taxon>
        <taxon>Ephemerocybe</taxon>
    </lineage>
</organism>
<reference evidence="2 3" key="1">
    <citation type="submission" date="2020-07" db="EMBL/GenBank/DDBJ databases">
        <title>Comparative genomics of pyrophilous fungi reveals a link between fire events and developmental genes.</title>
        <authorList>
            <consortium name="DOE Joint Genome Institute"/>
            <person name="Steindorff A.S."/>
            <person name="Carver A."/>
            <person name="Calhoun S."/>
            <person name="Stillman K."/>
            <person name="Liu H."/>
            <person name="Lipzen A."/>
            <person name="Pangilinan J."/>
            <person name="Labutti K."/>
            <person name="Bruns T.D."/>
            <person name="Grigoriev I.V."/>
        </authorList>
    </citation>
    <scope>NUCLEOTIDE SEQUENCE [LARGE SCALE GENOMIC DNA]</scope>
    <source>
        <strain evidence="2 3">CBS 144469</strain>
    </source>
</reference>
<feature type="region of interest" description="Disordered" evidence="1">
    <location>
        <begin position="345"/>
        <end position="378"/>
    </location>
</feature>
<proteinExistence type="predicted"/>
<accession>A0A8H6M0N5</accession>
<feature type="region of interest" description="Disordered" evidence="1">
    <location>
        <begin position="217"/>
        <end position="236"/>
    </location>
</feature>
<feature type="region of interest" description="Disordered" evidence="1">
    <location>
        <begin position="179"/>
        <end position="202"/>
    </location>
</feature>
<dbReference type="OrthoDB" id="2563900at2759"/>
<feature type="compositionally biased region" description="Basic and acidic residues" evidence="1">
    <location>
        <begin position="92"/>
        <end position="104"/>
    </location>
</feature>
<dbReference type="AlphaFoldDB" id="A0A8H6M0N5"/>
<feature type="compositionally biased region" description="Pro residues" evidence="1">
    <location>
        <begin position="80"/>
        <end position="91"/>
    </location>
</feature>
<feature type="compositionally biased region" description="Low complexity" evidence="1">
    <location>
        <begin position="148"/>
        <end position="157"/>
    </location>
</feature>
<feature type="compositionally biased region" description="Basic and acidic residues" evidence="1">
    <location>
        <begin position="360"/>
        <end position="378"/>
    </location>
</feature>
<evidence type="ECO:0000313" key="2">
    <source>
        <dbReference type="EMBL" id="KAF6750005.1"/>
    </source>
</evidence>
<evidence type="ECO:0000256" key="1">
    <source>
        <dbReference type="SAM" id="MobiDB-lite"/>
    </source>
</evidence>
<keyword evidence="3" id="KW-1185">Reference proteome</keyword>
<gene>
    <name evidence="2" type="ORF">DFP72DRAFT_517261</name>
</gene>
<feature type="region of interest" description="Disordered" evidence="1">
    <location>
        <begin position="147"/>
        <end position="167"/>
    </location>
</feature>
<protein>
    <submittedName>
        <fullName evidence="2">Uncharacterized protein</fullName>
    </submittedName>
</protein>
<feature type="compositionally biased region" description="Polar residues" evidence="1">
    <location>
        <begin position="15"/>
        <end position="34"/>
    </location>
</feature>
<dbReference type="Proteomes" id="UP000521943">
    <property type="component" value="Unassembled WGS sequence"/>
</dbReference>
<feature type="compositionally biased region" description="Low complexity" evidence="1">
    <location>
        <begin position="53"/>
        <end position="64"/>
    </location>
</feature>
<feature type="region of interest" description="Disordered" evidence="1">
    <location>
        <begin position="1"/>
        <end position="64"/>
    </location>
</feature>
<comment type="caution">
    <text evidence="2">The sequence shown here is derived from an EMBL/GenBank/DDBJ whole genome shotgun (WGS) entry which is preliminary data.</text>
</comment>
<feature type="region of interest" description="Disordered" evidence="1">
    <location>
        <begin position="77"/>
        <end position="111"/>
    </location>
</feature>